<comment type="caution">
    <text evidence="1">The sequence shown here is derived from an EMBL/GenBank/DDBJ whole genome shotgun (WGS) entry which is preliminary data.</text>
</comment>
<accession>A0A1Q8QYP1</accession>
<evidence type="ECO:0000313" key="1">
    <source>
        <dbReference type="EMBL" id="OLN32454.1"/>
    </source>
</evidence>
<sequence length="84" mass="9525">MSFTIKNQVDVFKFALPLYDYLSQHGHVEEAKALEQIVDACFPNDALTLEAHRKAYRQIKDAVHDLPPQYQLALDASLGVLPKE</sequence>
<evidence type="ECO:0000313" key="2">
    <source>
        <dbReference type="Proteomes" id="UP000186102"/>
    </source>
</evidence>
<gene>
    <name evidence="1" type="ORF">DSOL_1774</name>
</gene>
<dbReference type="Proteomes" id="UP000186102">
    <property type="component" value="Unassembled WGS sequence"/>
</dbReference>
<dbReference type="OrthoDB" id="1798772at2"/>
<dbReference type="EMBL" id="MLBF01000009">
    <property type="protein sequence ID" value="OLN32454.1"/>
    <property type="molecule type" value="Genomic_DNA"/>
</dbReference>
<keyword evidence="2" id="KW-1185">Reference proteome</keyword>
<protein>
    <submittedName>
        <fullName evidence="1">Adenylate cyclase</fullName>
    </submittedName>
</protein>
<organism evidence="1 2">
    <name type="scientific">Desulfosporosinus metallidurans</name>
    <dbReference type="NCBI Taxonomy" id="1888891"/>
    <lineage>
        <taxon>Bacteria</taxon>
        <taxon>Bacillati</taxon>
        <taxon>Bacillota</taxon>
        <taxon>Clostridia</taxon>
        <taxon>Eubacteriales</taxon>
        <taxon>Desulfitobacteriaceae</taxon>
        <taxon>Desulfosporosinus</taxon>
    </lineage>
</organism>
<dbReference type="AlphaFoldDB" id="A0A1Q8QYP1"/>
<dbReference type="RefSeq" id="WP_075364446.1">
    <property type="nucleotide sequence ID" value="NZ_MLBF01000009.1"/>
</dbReference>
<reference evidence="1 2" key="1">
    <citation type="submission" date="2016-09" db="EMBL/GenBank/DDBJ databases">
        <title>Complete genome of Desulfosporosinus sp. OL.</title>
        <authorList>
            <person name="Mardanov A."/>
            <person name="Beletsky A."/>
            <person name="Panova A."/>
            <person name="Karnachuk O."/>
            <person name="Ravin N."/>
        </authorList>
    </citation>
    <scope>NUCLEOTIDE SEQUENCE [LARGE SCALE GENOMIC DNA]</scope>
    <source>
        <strain evidence="1 2">OL</strain>
    </source>
</reference>
<name>A0A1Q8QYP1_9FIRM</name>
<proteinExistence type="predicted"/>